<name>A0A3R8QXI2_9MICO</name>
<reference evidence="2" key="2">
    <citation type="journal article" date="2021" name="PeerJ">
        <title>Extensive microbial diversity within the chicken gut microbiome revealed by metagenomics and culture.</title>
        <authorList>
            <person name="Gilroy R."/>
            <person name="Ravi A."/>
            <person name="Getino M."/>
            <person name="Pursley I."/>
            <person name="Horton D.L."/>
            <person name="Alikhan N.F."/>
            <person name="Baker D."/>
            <person name="Gharbi K."/>
            <person name="Hall N."/>
            <person name="Watson M."/>
            <person name="Adriaenssens E.M."/>
            <person name="Foster-Nyarko E."/>
            <person name="Jarju S."/>
            <person name="Secka A."/>
            <person name="Antonio M."/>
            <person name="Oren A."/>
            <person name="Chaudhuri R.R."/>
            <person name="La Ragione R."/>
            <person name="Hildebrand F."/>
            <person name="Pallen M.J."/>
        </authorList>
    </citation>
    <scope>NUCLEOTIDE SEQUENCE</scope>
    <source>
        <strain evidence="2">1647</strain>
    </source>
</reference>
<dbReference type="PANTHER" id="PTHR42941:SF1">
    <property type="entry name" value="SLL1037 PROTEIN"/>
    <property type="match status" value="1"/>
</dbReference>
<evidence type="ECO:0000313" key="4">
    <source>
        <dbReference type="Proteomes" id="UP000274327"/>
    </source>
</evidence>
<dbReference type="SUPFAM" id="SSF53850">
    <property type="entry name" value="Periplasmic binding protein-like II"/>
    <property type="match status" value="1"/>
</dbReference>
<dbReference type="EMBL" id="QOCI01000001">
    <property type="protein sequence ID" value="RRR20129.1"/>
    <property type="molecule type" value="Genomic_DNA"/>
</dbReference>
<sequence>MRMRRRSFAALGASILGAGVLAACGDDGGSGGGEGGAPAEGGEGDFVTDLTFGTGGTAGVYYPLGGEYASIYQDNIEGITVNYTDSGASVENIGMIFQQEWQLGIAQSDTANAAVTGSADFEGAQVDNLGWIAALYPEAAHMVTLTEAGFTSVADLKGKRIAVGDVGSGTRAVSDAILAAYGIADGDYEPFEQDFSSSLDLLRDGNIDASIFVVGTPTGSLGDLSATNDVTLLSLDEDTAQEIADGSLYEVYTIEPGAYEFVTEPLTTLSVAAALVASTTQVSPEVAYEITAATFEFADQITLPQSELITHDYALFGQGDVPFHPGAEKYYQEQGLL</sequence>
<dbReference type="Proteomes" id="UP000775129">
    <property type="component" value="Unassembled WGS sequence"/>
</dbReference>
<proteinExistence type="predicted"/>
<evidence type="ECO:0000313" key="3">
    <source>
        <dbReference type="EMBL" id="RRR20129.1"/>
    </source>
</evidence>
<comment type="caution">
    <text evidence="3">The sequence shown here is derived from an EMBL/GenBank/DDBJ whole genome shotgun (WGS) entry which is preliminary data.</text>
</comment>
<dbReference type="InterPro" id="IPR011852">
    <property type="entry name" value="TRAP_TAXI"/>
</dbReference>
<dbReference type="AlphaFoldDB" id="A0A3R8QXI2"/>
<dbReference type="Proteomes" id="UP000274327">
    <property type="component" value="Unassembled WGS sequence"/>
</dbReference>
<evidence type="ECO:0000313" key="2">
    <source>
        <dbReference type="EMBL" id="HJF48429.1"/>
    </source>
</evidence>
<reference evidence="2" key="3">
    <citation type="submission" date="2021-09" db="EMBL/GenBank/DDBJ databases">
        <authorList>
            <person name="Gilroy R."/>
        </authorList>
    </citation>
    <scope>NUCLEOTIDE SEQUENCE</scope>
    <source>
        <strain evidence="2">1647</strain>
    </source>
</reference>
<reference evidence="3 4" key="1">
    <citation type="submission" date="2018-07" db="EMBL/GenBank/DDBJ databases">
        <title>Brachybacteriurn paraconglorneratum KCTC 9916.</title>
        <authorList>
            <person name="Li Y."/>
        </authorList>
    </citation>
    <scope>NUCLEOTIDE SEQUENCE [LARGE SCALE GENOMIC DNA]</scope>
    <source>
        <strain evidence="3 4">KCTC 9916</strain>
    </source>
</reference>
<protein>
    <submittedName>
        <fullName evidence="2">TAXI family TRAP transporter solute-binding subunit</fullName>
    </submittedName>
    <submittedName>
        <fullName evidence="3">TRAP transporter substrate-binding protein</fullName>
    </submittedName>
</protein>
<feature type="chain" id="PRO_5044599972" evidence="1">
    <location>
        <begin position="23"/>
        <end position="337"/>
    </location>
</feature>
<accession>A0A3R8QXI2</accession>
<evidence type="ECO:0000256" key="1">
    <source>
        <dbReference type="SAM" id="SignalP"/>
    </source>
</evidence>
<dbReference type="GeneID" id="78119728"/>
<gene>
    <name evidence="3" type="ORF">DS079_01605</name>
    <name evidence="2" type="ORF">K8W24_01315</name>
</gene>
<feature type="signal peptide" evidence="1">
    <location>
        <begin position="1"/>
        <end position="22"/>
    </location>
</feature>
<dbReference type="RefSeq" id="WP_126984550.1">
    <property type="nucleotide sequence ID" value="NZ_JALXWX010000178.1"/>
</dbReference>
<keyword evidence="1" id="KW-0732">Signal</keyword>
<dbReference type="PANTHER" id="PTHR42941">
    <property type="entry name" value="SLL1037 PROTEIN"/>
    <property type="match status" value="1"/>
</dbReference>
<dbReference type="PROSITE" id="PS51257">
    <property type="entry name" value="PROKAR_LIPOPROTEIN"/>
    <property type="match status" value="1"/>
</dbReference>
<organism evidence="3 4">
    <name type="scientific">Brachybacterium paraconglomeratum</name>
    <dbReference type="NCBI Taxonomy" id="173362"/>
    <lineage>
        <taxon>Bacteria</taxon>
        <taxon>Bacillati</taxon>
        <taxon>Actinomycetota</taxon>
        <taxon>Actinomycetes</taxon>
        <taxon>Micrococcales</taxon>
        <taxon>Dermabacteraceae</taxon>
        <taxon>Brachybacterium</taxon>
    </lineage>
</organism>
<dbReference type="EMBL" id="DYWO01000044">
    <property type="protein sequence ID" value="HJF48429.1"/>
    <property type="molecule type" value="Genomic_DNA"/>
</dbReference>
<dbReference type="Pfam" id="PF16868">
    <property type="entry name" value="NMT1_3"/>
    <property type="match status" value="1"/>
</dbReference>
<keyword evidence="4" id="KW-1185">Reference proteome</keyword>
<dbReference type="NCBIfam" id="TIGR02122">
    <property type="entry name" value="TRAP_TAXI"/>
    <property type="match status" value="1"/>
</dbReference>
<dbReference type="Gene3D" id="3.40.190.10">
    <property type="entry name" value="Periplasmic binding protein-like II"/>
    <property type="match status" value="2"/>
</dbReference>